<dbReference type="Pfam" id="PF04679">
    <property type="entry name" value="DNA_ligase_A_C"/>
    <property type="match status" value="1"/>
</dbReference>
<dbReference type="EMBL" id="JACGBJ010000005">
    <property type="protein sequence ID" value="MBA5802124.1"/>
    <property type="molecule type" value="Genomic_DNA"/>
</dbReference>
<dbReference type="SUPFAM" id="SSF50249">
    <property type="entry name" value="Nucleic acid-binding proteins"/>
    <property type="match status" value="1"/>
</dbReference>
<evidence type="ECO:0000313" key="3">
    <source>
        <dbReference type="EMBL" id="MBA5802124.1"/>
    </source>
</evidence>
<accession>A0ABR6A674</accession>
<keyword evidence="4" id="KW-1185">Reference proteome</keyword>
<gene>
    <name evidence="3" type="ORF">HX902_10775</name>
</gene>
<evidence type="ECO:0000259" key="2">
    <source>
        <dbReference type="Pfam" id="PF04679"/>
    </source>
</evidence>
<feature type="domain" description="DNA ligase ATP-dependent C-terminal" evidence="2">
    <location>
        <begin position="19"/>
        <end position="55"/>
    </location>
</feature>
<organism evidence="3 4">
    <name type="scientific">Rhizobium changzhiense</name>
    <dbReference type="NCBI Taxonomy" id="2692317"/>
    <lineage>
        <taxon>Bacteria</taxon>
        <taxon>Pseudomonadati</taxon>
        <taxon>Pseudomonadota</taxon>
        <taxon>Alphaproteobacteria</taxon>
        <taxon>Hyphomicrobiales</taxon>
        <taxon>Rhizobiaceae</taxon>
        <taxon>Rhizobium/Agrobacterium group</taxon>
        <taxon>Rhizobium</taxon>
    </lineage>
</organism>
<dbReference type="EC" id="6.5.1.1" evidence="1"/>
<evidence type="ECO:0000256" key="1">
    <source>
        <dbReference type="ARBA" id="ARBA00012727"/>
    </source>
</evidence>
<proteinExistence type="predicted"/>
<dbReference type="Proteomes" id="UP000539787">
    <property type="component" value="Unassembled WGS sequence"/>
</dbReference>
<dbReference type="Gene3D" id="2.40.50.140">
    <property type="entry name" value="Nucleic acid-binding proteins"/>
    <property type="match status" value="1"/>
</dbReference>
<dbReference type="InterPro" id="IPR012309">
    <property type="entry name" value="DNA_ligase_ATP-dep_C"/>
</dbReference>
<sequence>MGTGGRRAVNCDAPAAAVDRKAAIFVKPKLVAEIEYRAWTDDGKLRHASYKGLREKQDNSVVYEL</sequence>
<dbReference type="InterPro" id="IPR012340">
    <property type="entry name" value="NA-bd_OB-fold"/>
</dbReference>
<evidence type="ECO:0000313" key="4">
    <source>
        <dbReference type="Proteomes" id="UP000539787"/>
    </source>
</evidence>
<comment type="caution">
    <text evidence="3">The sequence shown here is derived from an EMBL/GenBank/DDBJ whole genome shotgun (WGS) entry which is preliminary data.</text>
</comment>
<name>A0ABR6A674_9HYPH</name>
<reference evidence="3 4" key="1">
    <citation type="submission" date="2020-07" db="EMBL/GenBank/DDBJ databases">
        <authorList>
            <person name="Sun Q."/>
        </authorList>
    </citation>
    <scope>NUCLEOTIDE SEQUENCE [LARGE SCALE GENOMIC DNA]</scope>
    <source>
        <strain evidence="3 4">WYCCWR 11317</strain>
    </source>
</reference>
<protein>
    <recommendedName>
        <fullName evidence="1">DNA ligase (ATP)</fullName>
        <ecNumber evidence="1">6.5.1.1</ecNumber>
    </recommendedName>
</protein>